<evidence type="ECO:0000313" key="2">
    <source>
        <dbReference type="Proteomes" id="UP001417504"/>
    </source>
</evidence>
<evidence type="ECO:0000313" key="1">
    <source>
        <dbReference type="EMBL" id="KAK9153587.1"/>
    </source>
</evidence>
<name>A0AAP0KLJ8_9MAGN</name>
<organism evidence="1 2">
    <name type="scientific">Stephania japonica</name>
    <dbReference type="NCBI Taxonomy" id="461633"/>
    <lineage>
        <taxon>Eukaryota</taxon>
        <taxon>Viridiplantae</taxon>
        <taxon>Streptophyta</taxon>
        <taxon>Embryophyta</taxon>
        <taxon>Tracheophyta</taxon>
        <taxon>Spermatophyta</taxon>
        <taxon>Magnoliopsida</taxon>
        <taxon>Ranunculales</taxon>
        <taxon>Menispermaceae</taxon>
        <taxon>Menispermoideae</taxon>
        <taxon>Cissampelideae</taxon>
        <taxon>Stephania</taxon>
    </lineage>
</organism>
<accession>A0AAP0KLJ8</accession>
<reference evidence="1 2" key="1">
    <citation type="submission" date="2024-01" db="EMBL/GenBank/DDBJ databases">
        <title>Genome assemblies of Stephania.</title>
        <authorList>
            <person name="Yang L."/>
        </authorList>
    </citation>
    <scope>NUCLEOTIDE SEQUENCE [LARGE SCALE GENOMIC DNA]</scope>
    <source>
        <strain evidence="1">QJT</strain>
        <tissue evidence="1">Leaf</tissue>
    </source>
</reference>
<keyword evidence="2" id="KW-1185">Reference proteome</keyword>
<dbReference type="Proteomes" id="UP001417504">
    <property type="component" value="Unassembled WGS sequence"/>
</dbReference>
<sequence>MIGLEYALDDLFDYSESEKGQQEFSKKILESPTDSTGNGARNHVVGKSEKNGFHRKWSRDRTTFKIFRENRVYIRIKAEVY</sequence>
<proteinExistence type="predicted"/>
<dbReference type="EMBL" id="JBBNAE010000001">
    <property type="protein sequence ID" value="KAK9153587.1"/>
    <property type="molecule type" value="Genomic_DNA"/>
</dbReference>
<gene>
    <name evidence="1" type="ORF">Sjap_001067</name>
</gene>
<comment type="caution">
    <text evidence="1">The sequence shown here is derived from an EMBL/GenBank/DDBJ whole genome shotgun (WGS) entry which is preliminary data.</text>
</comment>
<dbReference type="AlphaFoldDB" id="A0AAP0KLJ8"/>
<protein>
    <submittedName>
        <fullName evidence="1">Uncharacterized protein</fullName>
    </submittedName>
</protein>